<dbReference type="HAMAP" id="MF_00054_B">
    <property type="entry name" value="EF_G_EF_2_B"/>
    <property type="match status" value="1"/>
</dbReference>
<dbReference type="Pfam" id="PF00009">
    <property type="entry name" value="GTP_EFTU"/>
    <property type="match status" value="1"/>
</dbReference>
<dbReference type="PROSITE" id="PS51722">
    <property type="entry name" value="G_TR_2"/>
    <property type="match status" value="1"/>
</dbReference>
<dbReference type="InterPro" id="IPR035649">
    <property type="entry name" value="EFG_V"/>
</dbReference>
<dbReference type="FunFam" id="3.40.50.300:FF:000029">
    <property type="entry name" value="Elongation factor G"/>
    <property type="match status" value="1"/>
</dbReference>
<dbReference type="InterPro" id="IPR014721">
    <property type="entry name" value="Ribsml_uS5_D2-typ_fold_subgr"/>
</dbReference>
<dbReference type="InterPro" id="IPR041095">
    <property type="entry name" value="EFG_II"/>
</dbReference>
<evidence type="ECO:0000256" key="5">
    <source>
        <dbReference type="ARBA" id="ARBA00023134"/>
    </source>
</evidence>
<keyword evidence="3" id="KW-0251">Elongation factor</keyword>
<evidence type="ECO:0000256" key="1">
    <source>
        <dbReference type="ARBA" id="ARBA00005870"/>
    </source>
</evidence>
<dbReference type="PANTHER" id="PTHR43261">
    <property type="entry name" value="TRANSLATION ELONGATION FACTOR G-RELATED"/>
    <property type="match status" value="1"/>
</dbReference>
<dbReference type="GO" id="GO:0003924">
    <property type="term" value="F:GTPase activity"/>
    <property type="evidence" value="ECO:0007669"/>
    <property type="project" value="InterPro"/>
</dbReference>
<evidence type="ECO:0000256" key="2">
    <source>
        <dbReference type="ARBA" id="ARBA00022741"/>
    </source>
</evidence>
<dbReference type="InterPro" id="IPR004540">
    <property type="entry name" value="Transl_elong_EFG/EF2"/>
</dbReference>
<name>A0A381QHV3_9ZZZZ</name>
<dbReference type="Gene3D" id="2.40.30.10">
    <property type="entry name" value="Translation factors"/>
    <property type="match status" value="1"/>
</dbReference>
<dbReference type="EMBL" id="UINC01001357">
    <property type="protein sequence ID" value="SUZ78538.1"/>
    <property type="molecule type" value="Genomic_DNA"/>
</dbReference>
<dbReference type="Pfam" id="PF00679">
    <property type="entry name" value="EFG_C"/>
    <property type="match status" value="1"/>
</dbReference>
<dbReference type="FunFam" id="3.30.70.240:FF:000001">
    <property type="entry name" value="Elongation factor G"/>
    <property type="match status" value="1"/>
</dbReference>
<dbReference type="GO" id="GO:0003746">
    <property type="term" value="F:translation elongation factor activity"/>
    <property type="evidence" value="ECO:0007669"/>
    <property type="project" value="UniProtKB-KW"/>
</dbReference>
<dbReference type="InterPro" id="IPR005517">
    <property type="entry name" value="Transl_elong_EFG/EF2_IV"/>
</dbReference>
<dbReference type="CDD" id="cd01886">
    <property type="entry name" value="EF-G"/>
    <property type="match status" value="1"/>
</dbReference>
<dbReference type="InterPro" id="IPR053905">
    <property type="entry name" value="EF-G-like_DII"/>
</dbReference>
<dbReference type="InterPro" id="IPR020568">
    <property type="entry name" value="Ribosomal_Su5_D2-typ_SF"/>
</dbReference>
<dbReference type="Pfam" id="PF22042">
    <property type="entry name" value="EF-G_D2"/>
    <property type="match status" value="1"/>
</dbReference>
<dbReference type="InterPro" id="IPR005225">
    <property type="entry name" value="Small_GTP-bd"/>
</dbReference>
<dbReference type="SUPFAM" id="SSF52540">
    <property type="entry name" value="P-loop containing nucleoside triphosphate hydrolases"/>
    <property type="match status" value="1"/>
</dbReference>
<dbReference type="NCBIfam" id="TIGR00231">
    <property type="entry name" value="small_GTP"/>
    <property type="match status" value="1"/>
</dbReference>
<dbReference type="SMART" id="SM00889">
    <property type="entry name" value="EFG_IV"/>
    <property type="match status" value="1"/>
</dbReference>
<dbReference type="GO" id="GO:0032790">
    <property type="term" value="P:ribosome disassembly"/>
    <property type="evidence" value="ECO:0007669"/>
    <property type="project" value="TreeGrafter"/>
</dbReference>
<dbReference type="Gene3D" id="3.30.70.240">
    <property type="match status" value="1"/>
</dbReference>
<evidence type="ECO:0000313" key="7">
    <source>
        <dbReference type="EMBL" id="SUZ78538.1"/>
    </source>
</evidence>
<accession>A0A381QHV3</accession>
<dbReference type="InterPro" id="IPR009000">
    <property type="entry name" value="Transl_B-barrel_sf"/>
</dbReference>
<dbReference type="Pfam" id="PF03764">
    <property type="entry name" value="EFG_IV"/>
    <property type="match status" value="1"/>
</dbReference>
<reference evidence="7" key="1">
    <citation type="submission" date="2018-05" db="EMBL/GenBank/DDBJ databases">
        <authorList>
            <person name="Lanie J.A."/>
            <person name="Ng W.-L."/>
            <person name="Kazmierczak K.M."/>
            <person name="Andrzejewski T.M."/>
            <person name="Davidsen T.M."/>
            <person name="Wayne K.J."/>
            <person name="Tettelin H."/>
            <person name="Glass J.I."/>
            <person name="Rusch D."/>
            <person name="Podicherti R."/>
            <person name="Tsui H.-C.T."/>
            <person name="Winkler M.E."/>
        </authorList>
    </citation>
    <scope>NUCLEOTIDE SEQUENCE</scope>
</reference>
<organism evidence="7">
    <name type="scientific">marine metagenome</name>
    <dbReference type="NCBI Taxonomy" id="408172"/>
    <lineage>
        <taxon>unclassified sequences</taxon>
        <taxon>metagenomes</taxon>
        <taxon>ecological metagenomes</taxon>
    </lineage>
</organism>
<sequence length="699" mass="76993">VAKTVPLKQRRNIGIMAHIDAGKTTTTERILYYTGRIHKIGEVNDGSATMDWMEQEQERGITITSAATTCDWDTDQQKYSLNIIDTPGHVDFTAEVERSLRVLDGAVMVLCAVAGVQPQSETVWLQAKRYDVPCIAFVNKMDRVGADFEKALISIEDQLSANPIAIQIPIGAEDEFEGVIDLVSMQEHRFKEDAYGAEYESGDLTDELEAQAQEWRQQLLEHLSLYDDDLLEKIVEEEEVSQEEVVRVLRKATLSGQITPVLCGSAFKNKGVQQLLDAIVHYLPSPLDIPPVEGDHPVTKKLVSRKASASEPLCALAFKVASDPFAGQMTFVRVYAGTFETGKSAYNPRKRKYQRIGNLVKLHANKREDVTSISTGDIGAVVGMELITGDTLCPKDHPIVLERTQFPEPVIDQAIEPKTKSDLDKLEDALQRLMQEDPSFRSRIDTETGQNIISGMGELHLEIMVDRLQREFRVGCKAGTPRVAYRETITQAAVSETKFEQLLDGKEQFAFCRISLEPLEAGGGFEFENKLSADELPEIFAEAVEQGIQGAMSNGVLAGFAMIDLKATLVAADYLEELSTEVAFSIAGINVLRAGIQKAKPTLLEPSMKIEVVTPVSFTGEVIGDLNARHGRIRGMEEQGGIQVISAEAPLAEMFGYSTQLRSLTQGRASFTMHFSHYSSVTEAIRKALTGESASSGRA</sequence>
<dbReference type="Gene3D" id="3.30.70.870">
    <property type="entry name" value="Elongation Factor G (Translational Gtpase), domain 3"/>
    <property type="match status" value="1"/>
</dbReference>
<dbReference type="GO" id="GO:0005525">
    <property type="term" value="F:GTP binding"/>
    <property type="evidence" value="ECO:0007669"/>
    <property type="project" value="UniProtKB-KW"/>
</dbReference>
<protein>
    <recommendedName>
        <fullName evidence="6">Tr-type G domain-containing protein</fullName>
    </recommendedName>
</protein>
<dbReference type="InterPro" id="IPR035647">
    <property type="entry name" value="EFG_III/V"/>
</dbReference>
<dbReference type="Gene3D" id="3.30.230.10">
    <property type="match status" value="1"/>
</dbReference>
<keyword evidence="2" id="KW-0547">Nucleotide-binding</keyword>
<dbReference type="PROSITE" id="PS00301">
    <property type="entry name" value="G_TR_1"/>
    <property type="match status" value="1"/>
</dbReference>
<dbReference type="NCBIfam" id="TIGR00484">
    <property type="entry name" value="EF-G"/>
    <property type="match status" value="1"/>
</dbReference>
<dbReference type="SUPFAM" id="SSF54980">
    <property type="entry name" value="EF-G C-terminal domain-like"/>
    <property type="match status" value="2"/>
</dbReference>
<dbReference type="Gene3D" id="3.40.50.300">
    <property type="entry name" value="P-loop containing nucleotide triphosphate hydrolases"/>
    <property type="match status" value="1"/>
</dbReference>
<dbReference type="Pfam" id="PF14492">
    <property type="entry name" value="EFG_III"/>
    <property type="match status" value="1"/>
</dbReference>
<dbReference type="SUPFAM" id="SSF54211">
    <property type="entry name" value="Ribosomal protein S5 domain 2-like"/>
    <property type="match status" value="1"/>
</dbReference>
<dbReference type="InterPro" id="IPR000795">
    <property type="entry name" value="T_Tr_GTP-bd_dom"/>
</dbReference>
<dbReference type="AlphaFoldDB" id="A0A381QHV3"/>
<dbReference type="CDD" id="cd16262">
    <property type="entry name" value="EFG_III"/>
    <property type="match status" value="1"/>
</dbReference>
<dbReference type="FunFam" id="2.40.30.10:FF:000006">
    <property type="entry name" value="Elongation factor G"/>
    <property type="match status" value="1"/>
</dbReference>
<dbReference type="SMART" id="SM00838">
    <property type="entry name" value="EFG_C"/>
    <property type="match status" value="1"/>
</dbReference>
<dbReference type="InterPro" id="IPR031157">
    <property type="entry name" value="G_TR_CS"/>
</dbReference>
<dbReference type="InterPro" id="IPR027417">
    <property type="entry name" value="P-loop_NTPase"/>
</dbReference>
<dbReference type="InterPro" id="IPR009022">
    <property type="entry name" value="EFG_III"/>
</dbReference>
<dbReference type="InterPro" id="IPR000640">
    <property type="entry name" value="EFG_V-like"/>
</dbReference>
<evidence type="ECO:0000256" key="3">
    <source>
        <dbReference type="ARBA" id="ARBA00022768"/>
    </source>
</evidence>
<keyword evidence="4" id="KW-0648">Protein biosynthesis</keyword>
<evidence type="ECO:0000259" key="6">
    <source>
        <dbReference type="PROSITE" id="PS51722"/>
    </source>
</evidence>
<feature type="non-terminal residue" evidence="7">
    <location>
        <position position="1"/>
    </location>
</feature>
<dbReference type="NCBIfam" id="NF009381">
    <property type="entry name" value="PRK12740.1-5"/>
    <property type="match status" value="1"/>
</dbReference>
<dbReference type="SUPFAM" id="SSF50447">
    <property type="entry name" value="Translation proteins"/>
    <property type="match status" value="1"/>
</dbReference>
<dbReference type="FunFam" id="3.30.70.870:FF:000001">
    <property type="entry name" value="Elongation factor G"/>
    <property type="match status" value="1"/>
</dbReference>
<dbReference type="CDD" id="cd04088">
    <property type="entry name" value="EFG_mtEFG_II"/>
    <property type="match status" value="1"/>
</dbReference>
<dbReference type="CDD" id="cd03713">
    <property type="entry name" value="EFG_mtEFG_C"/>
    <property type="match status" value="1"/>
</dbReference>
<feature type="domain" description="Tr-type G" evidence="6">
    <location>
        <begin position="8"/>
        <end position="287"/>
    </location>
</feature>
<keyword evidence="5" id="KW-0342">GTP-binding</keyword>
<dbReference type="PANTHER" id="PTHR43261:SF1">
    <property type="entry name" value="RIBOSOME-RELEASING FACTOR 2, MITOCHONDRIAL"/>
    <property type="match status" value="1"/>
</dbReference>
<evidence type="ECO:0000256" key="4">
    <source>
        <dbReference type="ARBA" id="ARBA00022917"/>
    </source>
</evidence>
<dbReference type="PRINTS" id="PR00315">
    <property type="entry name" value="ELONGATNFCT"/>
</dbReference>
<proteinExistence type="inferred from homology"/>
<gene>
    <name evidence="7" type="ORF">METZ01_LOCUS31392</name>
</gene>
<comment type="similarity">
    <text evidence="1">Belongs to the TRAFAC class translation factor GTPase superfamily. Classic translation factor GTPase family. EF-G/EF-2 subfamily.</text>
</comment>